<organism evidence="5 6">
    <name type="scientific">Edaphobacter modestus</name>
    <dbReference type="NCBI Taxonomy" id="388466"/>
    <lineage>
        <taxon>Bacteria</taxon>
        <taxon>Pseudomonadati</taxon>
        <taxon>Acidobacteriota</taxon>
        <taxon>Terriglobia</taxon>
        <taxon>Terriglobales</taxon>
        <taxon>Acidobacteriaceae</taxon>
        <taxon>Edaphobacter</taxon>
    </lineage>
</organism>
<dbReference type="CDD" id="cd08194">
    <property type="entry name" value="Fe-ADH-like"/>
    <property type="match status" value="1"/>
</dbReference>
<feature type="domain" description="Alcohol dehydrogenase iron-type/glycerol dehydrogenase GldA" evidence="3">
    <location>
        <begin position="8"/>
        <end position="175"/>
    </location>
</feature>
<dbReference type="Pfam" id="PF00465">
    <property type="entry name" value="Fe-ADH"/>
    <property type="match status" value="1"/>
</dbReference>
<dbReference type="GO" id="GO:0046872">
    <property type="term" value="F:metal ion binding"/>
    <property type="evidence" value="ECO:0007669"/>
    <property type="project" value="InterPro"/>
</dbReference>
<dbReference type="OrthoDB" id="9815791at2"/>
<dbReference type="Proteomes" id="UP000292958">
    <property type="component" value="Unassembled WGS sequence"/>
</dbReference>
<dbReference type="InterPro" id="IPR001670">
    <property type="entry name" value="ADH_Fe/GldA"/>
</dbReference>
<reference evidence="5 6" key="1">
    <citation type="submission" date="2019-02" db="EMBL/GenBank/DDBJ databases">
        <title>Genomic Encyclopedia of Archaeal and Bacterial Type Strains, Phase II (KMG-II): from individual species to whole genera.</title>
        <authorList>
            <person name="Goeker M."/>
        </authorList>
    </citation>
    <scope>NUCLEOTIDE SEQUENCE [LARGE SCALE GENOMIC DNA]</scope>
    <source>
        <strain evidence="5 6">DSM 18101</strain>
    </source>
</reference>
<accession>A0A4Q7YYE2</accession>
<evidence type="ECO:0000313" key="5">
    <source>
        <dbReference type="EMBL" id="RZU42897.1"/>
    </source>
</evidence>
<dbReference type="AlphaFoldDB" id="A0A4Q7YYE2"/>
<evidence type="ECO:0000256" key="1">
    <source>
        <dbReference type="ARBA" id="ARBA00007358"/>
    </source>
</evidence>
<gene>
    <name evidence="5" type="ORF">BDD14_4496</name>
</gene>
<dbReference type="FunFam" id="1.20.1090.10:FF:000001">
    <property type="entry name" value="Aldehyde-alcohol dehydrogenase"/>
    <property type="match status" value="1"/>
</dbReference>
<dbReference type="InterPro" id="IPR056798">
    <property type="entry name" value="ADH_Fe_C"/>
</dbReference>
<dbReference type="Gene3D" id="1.20.1090.10">
    <property type="entry name" value="Dehydroquinate synthase-like - alpha domain"/>
    <property type="match status" value="1"/>
</dbReference>
<evidence type="ECO:0000313" key="6">
    <source>
        <dbReference type="Proteomes" id="UP000292958"/>
    </source>
</evidence>
<protein>
    <submittedName>
        <fullName evidence="5">Alcohol dehydrogenase class IV</fullName>
    </submittedName>
</protein>
<keyword evidence="2" id="KW-0560">Oxidoreductase</keyword>
<feature type="domain" description="Fe-containing alcohol dehydrogenase-like C-terminal" evidence="4">
    <location>
        <begin position="187"/>
        <end position="384"/>
    </location>
</feature>
<dbReference type="Pfam" id="PF25137">
    <property type="entry name" value="ADH_Fe_C"/>
    <property type="match status" value="1"/>
</dbReference>
<dbReference type="SUPFAM" id="SSF56796">
    <property type="entry name" value="Dehydroquinate synthase-like"/>
    <property type="match status" value="1"/>
</dbReference>
<dbReference type="GO" id="GO:0004022">
    <property type="term" value="F:alcohol dehydrogenase (NAD+) activity"/>
    <property type="evidence" value="ECO:0007669"/>
    <property type="project" value="TreeGrafter"/>
</dbReference>
<keyword evidence="6" id="KW-1185">Reference proteome</keyword>
<proteinExistence type="inferred from homology"/>
<comment type="similarity">
    <text evidence="1">Belongs to the iron-containing alcohol dehydrogenase family.</text>
</comment>
<comment type="caution">
    <text evidence="5">The sequence shown here is derived from an EMBL/GenBank/DDBJ whole genome shotgun (WGS) entry which is preliminary data.</text>
</comment>
<evidence type="ECO:0000259" key="4">
    <source>
        <dbReference type="Pfam" id="PF25137"/>
    </source>
</evidence>
<evidence type="ECO:0000259" key="3">
    <source>
        <dbReference type="Pfam" id="PF00465"/>
    </source>
</evidence>
<sequence length="386" mass="41082">MPIEIEIPSMIKIGGGSFAEIPSLLKQLFCQHPLIVTDAFLMSQGLPTRLQNMVQQSGMDCAIFSETVSDPTTEAVDAAVRVFQAGGHDSLVSFGGGSSIDTAKAIGMLVANSGRCRDYKVPNLIPKAGPVHVAIPTTAGTGSEVTRFTVITDSANDEKMLIAGGALLPSAAVIDYELTLSMPARLTADTGTDSLTHAIEAYVSRKANRFADAFALTAMKTIWEQLPVAFHEPGNHGAREAMMLAATQAGIAFSNSSVALVHGMSRPLGAFFHVPHGLSNAMLLPAVTGFSIQSAPHRYADCARVMGIAAPADSPIKTLDRFVEALFNRNAELQVPSPKKYGISEDRFFEVLPTMAAQALASGSPQNNPRVPTAAEIEQLYREIWN</sequence>
<dbReference type="PANTHER" id="PTHR11496">
    <property type="entry name" value="ALCOHOL DEHYDROGENASE"/>
    <property type="match status" value="1"/>
</dbReference>
<dbReference type="PANTHER" id="PTHR11496:SF102">
    <property type="entry name" value="ALCOHOL DEHYDROGENASE 4"/>
    <property type="match status" value="1"/>
</dbReference>
<dbReference type="InterPro" id="IPR039697">
    <property type="entry name" value="Alcohol_dehydrogenase_Fe"/>
</dbReference>
<dbReference type="Gene3D" id="3.40.50.1970">
    <property type="match status" value="1"/>
</dbReference>
<name>A0A4Q7YYE2_9BACT</name>
<dbReference type="EMBL" id="SHKW01000001">
    <property type="protein sequence ID" value="RZU42897.1"/>
    <property type="molecule type" value="Genomic_DNA"/>
</dbReference>
<evidence type="ECO:0000256" key="2">
    <source>
        <dbReference type="ARBA" id="ARBA00023002"/>
    </source>
</evidence>
<dbReference type="FunFam" id="3.40.50.1970:FF:000003">
    <property type="entry name" value="Alcohol dehydrogenase, iron-containing"/>
    <property type="match status" value="1"/>
</dbReference>